<evidence type="ECO:0000313" key="2">
    <source>
        <dbReference type="EMBL" id="WXA90385.1"/>
    </source>
</evidence>
<organism evidence="2 3">
    <name type="scientific">Pendulispora brunnea</name>
    <dbReference type="NCBI Taxonomy" id="2905690"/>
    <lineage>
        <taxon>Bacteria</taxon>
        <taxon>Pseudomonadati</taxon>
        <taxon>Myxococcota</taxon>
        <taxon>Myxococcia</taxon>
        <taxon>Myxococcales</taxon>
        <taxon>Sorangiineae</taxon>
        <taxon>Pendulisporaceae</taxon>
        <taxon>Pendulispora</taxon>
    </lineage>
</organism>
<dbReference type="InterPro" id="IPR008984">
    <property type="entry name" value="SMAD_FHA_dom_sf"/>
</dbReference>
<dbReference type="Pfam" id="PF00498">
    <property type="entry name" value="FHA"/>
    <property type="match status" value="1"/>
</dbReference>
<feature type="domain" description="FHA" evidence="1">
    <location>
        <begin position="37"/>
        <end position="97"/>
    </location>
</feature>
<sequence>MHLPPRIIELSIFRASGQAACTRQQPKFYLGKGERLGANDVAIPELSVDGYHAEIAWDGTDYVIRGLDSTDLLRVGGIPLTPGITRTLLPECIIQMGATRIVARQPSLSPIKSYLSRDELDIARAEIERERKDRTRWGYARVIPVEAPPDVVRRNQTFFSTIELKPRTPPKPYRVGRSRICEVHVVGDGVADEHVALSVEPDVVRVTNTHTALVHLGNRTLEPGAQAVWHGSDMLKIGPVVFGLYDPIEHALRLVGPPPSERGEDGRLLPAAQAEAPCRKPLASLASLLSGTVTIELPESEALVLFDWLLRFNNNAAHDNAKDLAGRRLLQELEGTLEPILLPKLIDPTYERLLEEARAKLRDPDTKFELAAHLGESNDDSSSG</sequence>
<keyword evidence="3" id="KW-1185">Reference proteome</keyword>
<evidence type="ECO:0000313" key="3">
    <source>
        <dbReference type="Proteomes" id="UP001379533"/>
    </source>
</evidence>
<name>A0ABZ2JYN2_9BACT</name>
<dbReference type="CDD" id="cd00060">
    <property type="entry name" value="FHA"/>
    <property type="match status" value="2"/>
</dbReference>
<gene>
    <name evidence="2" type="ORF">LZC95_28465</name>
</gene>
<dbReference type="InterPro" id="IPR000253">
    <property type="entry name" value="FHA_dom"/>
</dbReference>
<proteinExistence type="predicted"/>
<accession>A0ABZ2JYN2</accession>
<reference evidence="2 3" key="1">
    <citation type="submission" date="2021-12" db="EMBL/GenBank/DDBJ databases">
        <title>Discovery of the Pendulisporaceae a myxobacterial family with distinct sporulation behavior and unique specialized metabolism.</title>
        <authorList>
            <person name="Garcia R."/>
            <person name="Popoff A."/>
            <person name="Bader C.D."/>
            <person name="Loehr J."/>
            <person name="Walesch S."/>
            <person name="Walt C."/>
            <person name="Boldt J."/>
            <person name="Bunk B."/>
            <person name="Haeckl F.J.F.P.J."/>
            <person name="Gunesch A.P."/>
            <person name="Birkelbach J."/>
            <person name="Nuebel U."/>
            <person name="Pietschmann T."/>
            <person name="Bach T."/>
            <person name="Mueller R."/>
        </authorList>
    </citation>
    <scope>NUCLEOTIDE SEQUENCE [LARGE SCALE GENOMIC DNA]</scope>
    <source>
        <strain evidence="2 3">MSr12523</strain>
    </source>
</reference>
<dbReference type="SUPFAM" id="SSF49879">
    <property type="entry name" value="SMAD/FHA domain"/>
    <property type="match status" value="2"/>
</dbReference>
<dbReference type="Proteomes" id="UP001379533">
    <property type="component" value="Chromosome"/>
</dbReference>
<dbReference type="Gene3D" id="2.60.200.20">
    <property type="match status" value="1"/>
</dbReference>
<protein>
    <submittedName>
        <fullName evidence="2">FHA domain-containing protein</fullName>
    </submittedName>
</protein>
<dbReference type="EMBL" id="CP089982">
    <property type="protein sequence ID" value="WXA90385.1"/>
    <property type="molecule type" value="Genomic_DNA"/>
</dbReference>
<evidence type="ECO:0000259" key="1">
    <source>
        <dbReference type="Pfam" id="PF00498"/>
    </source>
</evidence>
<dbReference type="RefSeq" id="WP_394840997.1">
    <property type="nucleotide sequence ID" value="NZ_CP089982.1"/>
</dbReference>